<keyword evidence="2" id="KW-1185">Reference proteome</keyword>
<reference evidence="1 2" key="1">
    <citation type="submission" date="2021-06" db="EMBL/GenBank/DDBJ databases">
        <authorList>
            <person name="Palmer J.M."/>
        </authorList>
    </citation>
    <scope>NUCLEOTIDE SEQUENCE [LARGE SCALE GENOMIC DNA]</scope>
    <source>
        <strain evidence="1 2">MEX-2019</strain>
        <tissue evidence="1">Muscle</tissue>
    </source>
</reference>
<organism evidence="1 2">
    <name type="scientific">Crenichthys baileyi</name>
    <name type="common">White River springfish</name>
    <dbReference type="NCBI Taxonomy" id="28760"/>
    <lineage>
        <taxon>Eukaryota</taxon>
        <taxon>Metazoa</taxon>
        <taxon>Chordata</taxon>
        <taxon>Craniata</taxon>
        <taxon>Vertebrata</taxon>
        <taxon>Euteleostomi</taxon>
        <taxon>Actinopterygii</taxon>
        <taxon>Neopterygii</taxon>
        <taxon>Teleostei</taxon>
        <taxon>Neoteleostei</taxon>
        <taxon>Acanthomorphata</taxon>
        <taxon>Ovalentaria</taxon>
        <taxon>Atherinomorphae</taxon>
        <taxon>Cyprinodontiformes</taxon>
        <taxon>Goodeidae</taxon>
        <taxon>Crenichthys</taxon>
    </lineage>
</organism>
<accession>A0AAV9QXU1</accession>
<dbReference type="AlphaFoldDB" id="A0AAV9QXU1"/>
<name>A0AAV9QXU1_9TELE</name>
<evidence type="ECO:0000313" key="1">
    <source>
        <dbReference type="EMBL" id="KAK5602333.1"/>
    </source>
</evidence>
<evidence type="ECO:0000313" key="2">
    <source>
        <dbReference type="Proteomes" id="UP001311232"/>
    </source>
</evidence>
<sequence>MALEPSDSSFNSVYQLTTSSRWFNWFHPNICSNLGLVSSPRGRNVLNHSVLWVYKATHLVLKDFDWILSVTTNRTTQSTDGSSTWKNSGEEPKSSWVCHKEDLFYLMSWF</sequence>
<dbReference type="EMBL" id="JAHHUM010002620">
    <property type="protein sequence ID" value="KAK5602333.1"/>
    <property type="molecule type" value="Genomic_DNA"/>
</dbReference>
<protein>
    <submittedName>
        <fullName evidence="1">Uncharacterized protein</fullName>
    </submittedName>
</protein>
<gene>
    <name evidence="1" type="ORF">CRENBAI_013735</name>
</gene>
<dbReference type="Proteomes" id="UP001311232">
    <property type="component" value="Unassembled WGS sequence"/>
</dbReference>
<comment type="caution">
    <text evidence="1">The sequence shown here is derived from an EMBL/GenBank/DDBJ whole genome shotgun (WGS) entry which is preliminary data.</text>
</comment>
<proteinExistence type="predicted"/>